<dbReference type="InterPro" id="IPR051051">
    <property type="entry name" value="E3_ubiq-ligase_TRIM/RNF"/>
</dbReference>
<dbReference type="Pfam" id="PF15227">
    <property type="entry name" value="zf-C3HC4_4"/>
    <property type="match status" value="1"/>
</dbReference>
<evidence type="ECO:0000259" key="5">
    <source>
        <dbReference type="PROSITE" id="PS50089"/>
    </source>
</evidence>
<keyword evidence="3" id="KW-0862">Zinc</keyword>
<reference evidence="6" key="2">
    <citation type="submission" date="2025-09" db="UniProtKB">
        <authorList>
            <consortium name="Ensembl"/>
        </authorList>
    </citation>
    <scope>IDENTIFICATION</scope>
</reference>
<dbReference type="PROSITE" id="PS50089">
    <property type="entry name" value="ZF_RING_2"/>
    <property type="match status" value="1"/>
</dbReference>
<dbReference type="OrthoDB" id="654191at2759"/>
<keyword evidence="2 4" id="KW-0863">Zinc-finger</keyword>
<dbReference type="PROSITE" id="PS00518">
    <property type="entry name" value="ZF_RING_1"/>
    <property type="match status" value="1"/>
</dbReference>
<dbReference type="Proteomes" id="UP000694559">
    <property type="component" value="Unplaced"/>
</dbReference>
<protein>
    <recommendedName>
        <fullName evidence="5">RING-type domain-containing protein</fullName>
    </recommendedName>
</protein>
<dbReference type="AlphaFoldDB" id="A0A8C6VFA2"/>
<accession>A0A8C6VFA2</accession>
<organism evidence="6 7">
    <name type="scientific">Naja naja</name>
    <name type="common">Indian cobra</name>
    <dbReference type="NCBI Taxonomy" id="35670"/>
    <lineage>
        <taxon>Eukaryota</taxon>
        <taxon>Metazoa</taxon>
        <taxon>Chordata</taxon>
        <taxon>Craniata</taxon>
        <taxon>Vertebrata</taxon>
        <taxon>Euteleostomi</taxon>
        <taxon>Lepidosauria</taxon>
        <taxon>Squamata</taxon>
        <taxon>Bifurcata</taxon>
        <taxon>Unidentata</taxon>
        <taxon>Episquamata</taxon>
        <taxon>Toxicofera</taxon>
        <taxon>Serpentes</taxon>
        <taxon>Colubroidea</taxon>
        <taxon>Elapidae</taxon>
        <taxon>Elapinae</taxon>
        <taxon>Naja</taxon>
    </lineage>
</organism>
<evidence type="ECO:0000256" key="1">
    <source>
        <dbReference type="ARBA" id="ARBA00022723"/>
    </source>
</evidence>
<dbReference type="InterPro" id="IPR017907">
    <property type="entry name" value="Znf_RING_CS"/>
</dbReference>
<dbReference type="GO" id="GO:0008270">
    <property type="term" value="F:zinc ion binding"/>
    <property type="evidence" value="ECO:0007669"/>
    <property type="project" value="UniProtKB-KW"/>
</dbReference>
<dbReference type="SMART" id="SM00184">
    <property type="entry name" value="RING"/>
    <property type="match status" value="1"/>
</dbReference>
<evidence type="ECO:0000256" key="2">
    <source>
        <dbReference type="ARBA" id="ARBA00022771"/>
    </source>
</evidence>
<proteinExistence type="predicted"/>
<evidence type="ECO:0000313" key="7">
    <source>
        <dbReference type="Proteomes" id="UP000694559"/>
    </source>
</evidence>
<dbReference type="PANTHER" id="PTHR25465:SF10">
    <property type="entry name" value="TRIPARTITE MOTIF-CONTAINING PROTEIN 16-RELATED"/>
    <property type="match status" value="1"/>
</dbReference>
<dbReference type="Ensembl" id="ENSNNAT00000001762.1">
    <property type="protein sequence ID" value="ENSNNAP00000001672.1"/>
    <property type="gene ID" value="ENSNNAG00000001189.1"/>
</dbReference>
<reference evidence="6" key="1">
    <citation type="submission" date="2025-08" db="UniProtKB">
        <authorList>
            <consortium name="Ensembl"/>
        </authorList>
    </citation>
    <scope>IDENTIFICATION</scope>
</reference>
<feature type="domain" description="RING-type" evidence="5">
    <location>
        <begin position="14"/>
        <end position="57"/>
    </location>
</feature>
<name>A0A8C6VFA2_NAJNA</name>
<dbReference type="Gene3D" id="3.30.40.10">
    <property type="entry name" value="Zinc/RING finger domain, C3HC4 (zinc finger)"/>
    <property type="match status" value="1"/>
</dbReference>
<dbReference type="GeneTree" id="ENSGT00960000193242"/>
<dbReference type="InterPro" id="IPR013083">
    <property type="entry name" value="Znf_RING/FYVE/PHD"/>
</dbReference>
<evidence type="ECO:0000256" key="4">
    <source>
        <dbReference type="PROSITE-ProRule" id="PRU00175"/>
    </source>
</evidence>
<dbReference type="SUPFAM" id="SSF57850">
    <property type="entry name" value="RING/U-box"/>
    <property type="match status" value="1"/>
</dbReference>
<evidence type="ECO:0000256" key="3">
    <source>
        <dbReference type="ARBA" id="ARBA00022833"/>
    </source>
</evidence>
<dbReference type="InterPro" id="IPR001841">
    <property type="entry name" value="Znf_RING"/>
</dbReference>
<dbReference type="PANTHER" id="PTHR25465">
    <property type="entry name" value="B-BOX DOMAIN CONTAINING"/>
    <property type="match status" value="1"/>
</dbReference>
<evidence type="ECO:0000313" key="6">
    <source>
        <dbReference type="Ensembl" id="ENSNNAP00000001672.1"/>
    </source>
</evidence>
<keyword evidence="1" id="KW-0479">Metal-binding</keyword>
<sequence length="115" mass="13069">LPIPSHPIPSKASCSICLDFFQDPVLIPECGHNYCRGCLTRSWGTSESEASSCPQCRQIFRGADANQNQTGAEGSQQLKDPKPYTNTNFMPLRLRKLITHRFLHRLTFYLFIYCS</sequence>
<keyword evidence="7" id="KW-1185">Reference proteome</keyword>